<evidence type="ECO:0000313" key="2">
    <source>
        <dbReference type="EMBL" id="PID57834.1"/>
    </source>
</evidence>
<dbReference type="InterPro" id="IPR001173">
    <property type="entry name" value="Glyco_trans_2-like"/>
</dbReference>
<dbReference type="Gene3D" id="3.90.550.10">
    <property type="entry name" value="Spore Coat Polysaccharide Biosynthesis Protein SpsA, Chain A"/>
    <property type="match status" value="1"/>
</dbReference>
<feature type="domain" description="Glycosyltransferase 2-like" evidence="1">
    <location>
        <begin position="5"/>
        <end position="132"/>
    </location>
</feature>
<evidence type="ECO:0000259" key="1">
    <source>
        <dbReference type="Pfam" id="PF00535"/>
    </source>
</evidence>
<dbReference type="InterPro" id="IPR050834">
    <property type="entry name" value="Glycosyltransf_2"/>
</dbReference>
<dbReference type="PANTHER" id="PTHR43685:SF2">
    <property type="entry name" value="GLYCOSYLTRANSFERASE 2-LIKE DOMAIN-CONTAINING PROTEIN"/>
    <property type="match status" value="1"/>
</dbReference>
<sequence length="329" mass="38208">MPKVSVILTNYNYAAYLPKRLDSIVQQTFQDFEVIYVDDASEDNSVEIARHYLPERSSTFIVNERNSGSPFRSWNKGVQQARGDYLWLAEADDWADPRFLAETVQIMQAHPGLGLVYCSSRIVDAQNRITGETISLTDDLDQQLWRQNFTMHGAQFCLQYLISRNVIHNASAVLIRRTSWDQAGQADENMRLAGDWLQWVKILEHADIGYTALPLNFFRTHAQSAREQVSQDFSDIVEYYQVLHYIAQHFTPSADTMSQAFEELFLRCMARRPKMSSLSHRHTLQQLCRIVQELGQYDPGILKTVLRFVRAGSKRKLKRLWNDLRREKP</sequence>
<dbReference type="AlphaFoldDB" id="A0A2G6E707"/>
<dbReference type="Proteomes" id="UP000229740">
    <property type="component" value="Unassembled WGS sequence"/>
</dbReference>
<dbReference type="Pfam" id="PF00535">
    <property type="entry name" value="Glycos_transf_2"/>
    <property type="match status" value="1"/>
</dbReference>
<dbReference type="PANTHER" id="PTHR43685">
    <property type="entry name" value="GLYCOSYLTRANSFERASE"/>
    <property type="match status" value="1"/>
</dbReference>
<gene>
    <name evidence="2" type="ORF">CSB45_06330</name>
</gene>
<keyword evidence="2" id="KW-0808">Transferase</keyword>
<proteinExistence type="predicted"/>
<name>A0A2G6E707_9BACT</name>
<comment type="caution">
    <text evidence="2">The sequence shown here is derived from an EMBL/GenBank/DDBJ whole genome shotgun (WGS) entry which is preliminary data.</text>
</comment>
<dbReference type="EMBL" id="PDPS01000025">
    <property type="protein sequence ID" value="PID57834.1"/>
    <property type="molecule type" value="Genomic_DNA"/>
</dbReference>
<evidence type="ECO:0000313" key="3">
    <source>
        <dbReference type="Proteomes" id="UP000229740"/>
    </source>
</evidence>
<dbReference type="InterPro" id="IPR029044">
    <property type="entry name" value="Nucleotide-diphossugar_trans"/>
</dbReference>
<accession>A0A2G6E707</accession>
<reference evidence="2 3" key="1">
    <citation type="submission" date="2017-10" db="EMBL/GenBank/DDBJ databases">
        <title>Novel microbial diversity and functional potential in the marine mammal oral microbiome.</title>
        <authorList>
            <person name="Dudek N.K."/>
            <person name="Sun C.L."/>
            <person name="Burstein D."/>
            <person name="Kantor R.S."/>
            <person name="Aliaga Goltsman D.S."/>
            <person name="Bik E.M."/>
            <person name="Thomas B.C."/>
            <person name="Banfield J.F."/>
            <person name="Relman D.A."/>
        </authorList>
    </citation>
    <scope>NUCLEOTIDE SEQUENCE [LARGE SCALE GENOMIC DNA]</scope>
    <source>
        <strain evidence="2">DOLZORAL124_49_17</strain>
    </source>
</reference>
<protein>
    <submittedName>
        <fullName evidence="2">Glycosyltransferase</fullName>
    </submittedName>
</protein>
<dbReference type="SUPFAM" id="SSF53448">
    <property type="entry name" value="Nucleotide-diphospho-sugar transferases"/>
    <property type="match status" value="1"/>
</dbReference>
<dbReference type="GO" id="GO:0016740">
    <property type="term" value="F:transferase activity"/>
    <property type="evidence" value="ECO:0007669"/>
    <property type="project" value="UniProtKB-KW"/>
</dbReference>
<organism evidence="2 3">
    <name type="scientific">candidate division KSB3 bacterium</name>
    <dbReference type="NCBI Taxonomy" id="2044937"/>
    <lineage>
        <taxon>Bacteria</taxon>
        <taxon>candidate division KSB3</taxon>
    </lineage>
</organism>